<proteinExistence type="predicted"/>
<name>A0A3Y9C5S2_SALEB</name>
<organism evidence="3">
    <name type="scientific">Salmonella enterica subsp. enterica serovar Java</name>
    <dbReference type="NCBI Taxonomy" id="224729"/>
    <lineage>
        <taxon>Bacteria</taxon>
        <taxon>Pseudomonadati</taxon>
        <taxon>Pseudomonadota</taxon>
        <taxon>Gammaproteobacteria</taxon>
        <taxon>Enterobacterales</taxon>
        <taxon>Enterobacteriaceae</taxon>
        <taxon>Salmonella</taxon>
    </lineage>
</organism>
<sequence>MLFGWHSKKLQRQVEQTEQRAQENGRYTLRKNAPEVPRLNGIDPEAYFRHILSLLPESNKVAELLPWNVALTNK</sequence>
<feature type="domain" description="Transposase IS66 C-terminal" evidence="2">
    <location>
        <begin position="38"/>
        <end position="67"/>
    </location>
</feature>
<feature type="compositionally biased region" description="Basic residues" evidence="1">
    <location>
        <begin position="1"/>
        <end position="11"/>
    </location>
</feature>
<dbReference type="Proteomes" id="UP000839644">
    <property type="component" value="Unassembled WGS sequence"/>
</dbReference>
<gene>
    <name evidence="3" type="ORF">AU894_24665</name>
</gene>
<evidence type="ECO:0000259" key="2">
    <source>
        <dbReference type="Pfam" id="PF13817"/>
    </source>
</evidence>
<protein>
    <submittedName>
        <fullName evidence="3">Transposase domain-containing protein</fullName>
    </submittedName>
</protein>
<dbReference type="EMBL" id="AAAFYZ010000095">
    <property type="protein sequence ID" value="EAB8479325.1"/>
    <property type="molecule type" value="Genomic_DNA"/>
</dbReference>
<feature type="region of interest" description="Disordered" evidence="1">
    <location>
        <begin position="1"/>
        <end position="22"/>
    </location>
</feature>
<accession>A0A3Y9C5S2</accession>
<dbReference type="InterPro" id="IPR039552">
    <property type="entry name" value="IS66_C"/>
</dbReference>
<dbReference type="AlphaFoldDB" id="A0A3Y9C5S2"/>
<dbReference type="Pfam" id="PF13817">
    <property type="entry name" value="DDE_Tnp_IS66_C"/>
    <property type="match status" value="1"/>
</dbReference>
<reference evidence="3" key="1">
    <citation type="submission" date="2018-08" db="EMBL/GenBank/DDBJ databases">
        <authorList>
            <person name="Ashton P.M."/>
            <person name="Dallman T."/>
            <person name="Nair S."/>
            <person name="De Pinna E."/>
            <person name="Peters T."/>
            <person name="Grant K."/>
        </authorList>
    </citation>
    <scope>NUCLEOTIDE SEQUENCE [LARGE SCALE GENOMIC DNA]</scope>
    <source>
        <strain evidence="3">43913</strain>
    </source>
</reference>
<evidence type="ECO:0000313" key="3">
    <source>
        <dbReference type="EMBL" id="EAB8479325.1"/>
    </source>
</evidence>
<comment type="caution">
    <text evidence="3">The sequence shown here is derived from an EMBL/GenBank/DDBJ whole genome shotgun (WGS) entry which is preliminary data.</text>
</comment>
<evidence type="ECO:0000256" key="1">
    <source>
        <dbReference type="SAM" id="MobiDB-lite"/>
    </source>
</evidence>